<evidence type="ECO:0008006" key="4">
    <source>
        <dbReference type="Google" id="ProtNLM"/>
    </source>
</evidence>
<reference evidence="2 3" key="1">
    <citation type="journal article" date="2019" name="Nat. Med.">
        <title>A library of human gut bacterial isolates paired with longitudinal multiomics data enables mechanistic microbiome research.</title>
        <authorList>
            <person name="Poyet M."/>
            <person name="Groussin M."/>
            <person name="Gibbons S.M."/>
            <person name="Avila-Pacheco J."/>
            <person name="Jiang X."/>
            <person name="Kearney S.M."/>
            <person name="Perrotta A.R."/>
            <person name="Berdy B."/>
            <person name="Zhao S."/>
            <person name="Lieberman T.D."/>
            <person name="Swanson P.K."/>
            <person name="Smith M."/>
            <person name="Roesemann S."/>
            <person name="Alexander J.E."/>
            <person name="Rich S.A."/>
            <person name="Livny J."/>
            <person name="Vlamakis H."/>
            <person name="Clish C."/>
            <person name="Bullock K."/>
            <person name="Deik A."/>
            <person name="Scott J."/>
            <person name="Pierce K.A."/>
            <person name="Xavier R.J."/>
            <person name="Alm E.J."/>
        </authorList>
    </citation>
    <scope>NUCLEOTIDE SEQUENCE [LARGE SCALE GENOMIC DNA]</scope>
    <source>
        <strain evidence="2 3">BIOML-A1</strain>
    </source>
</reference>
<protein>
    <recommendedName>
        <fullName evidence="4">ABC-2 family transporter protein</fullName>
    </recommendedName>
</protein>
<comment type="caution">
    <text evidence="2">The sequence shown here is derived from an EMBL/GenBank/DDBJ whole genome shotgun (WGS) entry which is preliminary data.</text>
</comment>
<keyword evidence="1" id="KW-0812">Transmembrane</keyword>
<evidence type="ECO:0000313" key="2">
    <source>
        <dbReference type="EMBL" id="MZL35187.1"/>
    </source>
</evidence>
<proteinExistence type="predicted"/>
<dbReference type="RefSeq" id="WP_118521257.1">
    <property type="nucleotide sequence ID" value="NZ_AP031426.1"/>
</dbReference>
<feature type="transmembrane region" description="Helical" evidence="1">
    <location>
        <begin position="21"/>
        <end position="38"/>
    </location>
</feature>
<dbReference type="Proteomes" id="UP000477285">
    <property type="component" value="Unassembled WGS sequence"/>
</dbReference>
<gene>
    <name evidence="2" type="ORF">GT728_18895</name>
</gene>
<keyword evidence="1" id="KW-0472">Membrane</keyword>
<evidence type="ECO:0000256" key="1">
    <source>
        <dbReference type="SAM" id="Phobius"/>
    </source>
</evidence>
<feature type="transmembrane region" description="Helical" evidence="1">
    <location>
        <begin position="192"/>
        <end position="218"/>
    </location>
</feature>
<name>A0A6L8T6Q6_9FIRM</name>
<feature type="transmembrane region" description="Helical" evidence="1">
    <location>
        <begin position="58"/>
        <end position="77"/>
    </location>
</feature>
<organism evidence="2 3">
    <name type="scientific">Blautia wexlerae</name>
    <dbReference type="NCBI Taxonomy" id="418240"/>
    <lineage>
        <taxon>Bacteria</taxon>
        <taxon>Bacillati</taxon>
        <taxon>Bacillota</taxon>
        <taxon>Clostridia</taxon>
        <taxon>Lachnospirales</taxon>
        <taxon>Lachnospiraceae</taxon>
        <taxon>Blautia</taxon>
    </lineage>
</organism>
<sequence length="256" mass="29025">MNYKSKGLLIKSDLSRLLKCYKIYAAIIGVSIAILFSTEQIGLINGNILDTYIQGSELSGIMIAYVFCAFPFATVFCEDLDNKYIRYELIRSNLKRYVVTKIAFIYLTAILVMVLGTILFLLSGRIAGGDWVNESVGCMNVLLNGSYSILLKKEHYFLYCVMYSLQLGLLSGLLSVLAGYFSLYIHNRVTVLALPIIIYQILIECSGNTIYTVFIFRAYNRPMNKDWESFSLILLISIIPTILLGCLIYKKIQKRL</sequence>
<accession>A0A6L8T6Q6</accession>
<evidence type="ECO:0000313" key="3">
    <source>
        <dbReference type="Proteomes" id="UP000477285"/>
    </source>
</evidence>
<feature type="transmembrane region" description="Helical" evidence="1">
    <location>
        <begin position="98"/>
        <end position="122"/>
    </location>
</feature>
<dbReference type="EMBL" id="WWVQ01000077">
    <property type="protein sequence ID" value="MZL35187.1"/>
    <property type="molecule type" value="Genomic_DNA"/>
</dbReference>
<dbReference type="AlphaFoldDB" id="A0A6L8T6Q6"/>
<feature type="transmembrane region" description="Helical" evidence="1">
    <location>
        <begin position="230"/>
        <end position="249"/>
    </location>
</feature>
<keyword evidence="1" id="KW-1133">Transmembrane helix</keyword>
<feature type="transmembrane region" description="Helical" evidence="1">
    <location>
        <begin position="156"/>
        <end position="180"/>
    </location>
</feature>